<name>A0A562VPS3_9BACT</name>
<reference evidence="1 2" key="1">
    <citation type="submission" date="2019-07" db="EMBL/GenBank/DDBJ databases">
        <title>Genomic Encyclopedia of Archaeal and Bacterial Type Strains, Phase II (KMG-II): from individual species to whole genera.</title>
        <authorList>
            <person name="Goeker M."/>
        </authorList>
    </citation>
    <scope>NUCLEOTIDE SEQUENCE [LARGE SCALE GENOMIC DNA]</scope>
    <source>
        <strain evidence="1 2">ATCC BAA-1139</strain>
    </source>
</reference>
<proteinExistence type="predicted"/>
<evidence type="ECO:0000313" key="2">
    <source>
        <dbReference type="Proteomes" id="UP000319449"/>
    </source>
</evidence>
<dbReference type="EMBL" id="VLLN01000006">
    <property type="protein sequence ID" value="TWJ19868.1"/>
    <property type="molecule type" value="Genomic_DNA"/>
</dbReference>
<dbReference type="AlphaFoldDB" id="A0A562VPS3"/>
<comment type="caution">
    <text evidence="1">The sequence shown here is derived from an EMBL/GenBank/DDBJ whole genome shotgun (WGS) entry which is preliminary data.</text>
</comment>
<evidence type="ECO:0000313" key="1">
    <source>
        <dbReference type="EMBL" id="TWJ19868.1"/>
    </source>
</evidence>
<dbReference type="Proteomes" id="UP000319449">
    <property type="component" value="Unassembled WGS sequence"/>
</dbReference>
<dbReference type="RefSeq" id="WP_145020143.1">
    <property type="nucleotide sequence ID" value="NZ_VLLN01000006.1"/>
</dbReference>
<keyword evidence="2" id="KW-1185">Reference proteome</keyword>
<accession>A0A562VPS3</accession>
<gene>
    <name evidence="1" type="ORF">JN12_01358</name>
</gene>
<sequence length="105" mass="12442">MNKQYEMVTSLQHMFHPNTIGDVRRLKLEFLIYRLKRLLLARERYGYEEMEMICPMHELEEMKTLFARMDALPDALEQLENGFRKIIARMDSLDLPADCNSGVNC</sequence>
<protein>
    <submittedName>
        <fullName evidence="1">Uncharacterized protein</fullName>
    </submittedName>
</protein>
<organism evidence="1 2">
    <name type="scientific">Geobacter argillaceus</name>
    <dbReference type="NCBI Taxonomy" id="345631"/>
    <lineage>
        <taxon>Bacteria</taxon>
        <taxon>Pseudomonadati</taxon>
        <taxon>Thermodesulfobacteriota</taxon>
        <taxon>Desulfuromonadia</taxon>
        <taxon>Geobacterales</taxon>
        <taxon>Geobacteraceae</taxon>
        <taxon>Geobacter</taxon>
    </lineage>
</organism>